<comment type="caution">
    <text evidence="1">The sequence shown here is derived from an EMBL/GenBank/DDBJ whole genome shotgun (WGS) entry which is preliminary data.</text>
</comment>
<reference evidence="1" key="1">
    <citation type="submission" date="2023-04" db="EMBL/GenBank/DDBJ databases">
        <title>Chromosome-level genome of Chaenocephalus aceratus.</title>
        <authorList>
            <person name="Park H."/>
        </authorList>
    </citation>
    <scope>NUCLEOTIDE SEQUENCE</scope>
    <source>
        <strain evidence="1">DE</strain>
        <tissue evidence="1">Muscle</tissue>
    </source>
</reference>
<dbReference type="EMBL" id="JASDAP010000024">
    <property type="protein sequence ID" value="KAK1882070.1"/>
    <property type="molecule type" value="Genomic_DNA"/>
</dbReference>
<proteinExistence type="predicted"/>
<name>A0AAD9BE39_DISEL</name>
<protein>
    <submittedName>
        <fullName evidence="1">Complement C1r-A subcomponent</fullName>
    </submittedName>
</protein>
<accession>A0AAD9BE39</accession>
<evidence type="ECO:0000313" key="1">
    <source>
        <dbReference type="EMBL" id="KAK1882070.1"/>
    </source>
</evidence>
<evidence type="ECO:0000313" key="2">
    <source>
        <dbReference type="Proteomes" id="UP001228049"/>
    </source>
</evidence>
<dbReference type="Proteomes" id="UP001228049">
    <property type="component" value="Unassembled WGS sequence"/>
</dbReference>
<organism evidence="1 2">
    <name type="scientific">Dissostichus eleginoides</name>
    <name type="common">Patagonian toothfish</name>
    <name type="synonym">Dissostichus amissus</name>
    <dbReference type="NCBI Taxonomy" id="100907"/>
    <lineage>
        <taxon>Eukaryota</taxon>
        <taxon>Metazoa</taxon>
        <taxon>Chordata</taxon>
        <taxon>Craniata</taxon>
        <taxon>Vertebrata</taxon>
        <taxon>Euteleostomi</taxon>
        <taxon>Actinopterygii</taxon>
        <taxon>Neopterygii</taxon>
        <taxon>Teleostei</taxon>
        <taxon>Neoteleostei</taxon>
        <taxon>Acanthomorphata</taxon>
        <taxon>Eupercaria</taxon>
        <taxon>Perciformes</taxon>
        <taxon>Notothenioidei</taxon>
        <taxon>Nototheniidae</taxon>
        <taxon>Dissostichus</taxon>
    </lineage>
</organism>
<sequence length="71" mass="7791">MLLMYASVCKPGSSHSPDAHWHRAAPRCSSKREREQLPCPHKAKIQGVDPKVDLVLPAGEGVVGREVLAEY</sequence>
<gene>
    <name evidence="1" type="ORF">KUDE01_025232</name>
</gene>
<dbReference type="AlphaFoldDB" id="A0AAD9BE39"/>
<keyword evidence="2" id="KW-1185">Reference proteome</keyword>